<evidence type="ECO:0000313" key="3">
    <source>
        <dbReference type="Proteomes" id="UP000001695"/>
    </source>
</evidence>
<dbReference type="Proteomes" id="UP000001695">
    <property type="component" value="Chromosome"/>
</dbReference>
<evidence type="ECO:0000259" key="1">
    <source>
        <dbReference type="PROSITE" id="PS50937"/>
    </source>
</evidence>
<dbReference type="KEGG" id="bid:Bind_3377"/>
<feature type="domain" description="HTH merR-type" evidence="1">
    <location>
        <begin position="10"/>
        <end position="78"/>
    </location>
</feature>
<dbReference type="STRING" id="395963.Bind_3377"/>
<dbReference type="Gene3D" id="1.10.1660.10">
    <property type="match status" value="1"/>
</dbReference>
<dbReference type="HOGENOM" id="CLU_045945_1_0_5"/>
<dbReference type="SUPFAM" id="SSF46955">
    <property type="entry name" value="Putative DNA-binding domain"/>
    <property type="match status" value="1"/>
</dbReference>
<dbReference type="InterPro" id="IPR009061">
    <property type="entry name" value="DNA-bd_dom_put_sf"/>
</dbReference>
<evidence type="ECO:0000313" key="2">
    <source>
        <dbReference type="EMBL" id="ACB96934.1"/>
    </source>
</evidence>
<dbReference type="Pfam" id="PF13411">
    <property type="entry name" value="MerR_1"/>
    <property type="match status" value="1"/>
</dbReference>
<accession>B2IEJ2</accession>
<dbReference type="GO" id="GO:0006355">
    <property type="term" value="P:regulation of DNA-templated transcription"/>
    <property type="evidence" value="ECO:0007669"/>
    <property type="project" value="InterPro"/>
</dbReference>
<keyword evidence="3" id="KW-1185">Reference proteome</keyword>
<name>B2IEJ2_BEII9</name>
<sequence>MEKKGDAFRTISEAADELDLPPHVLRFWETRFPQIKPLKRGGGRRYYRPVDIELLQTIRIFLYDQGYTIKGVQRLLHEQGPRGCIAAAGRLGSNGQAAGDLGQPAQDCASPGTKTIFDEAVRDDVMRAAPASSETLLDEALPEREGEEYPFLVPASLNNSDPHVSPQASSRIGVPGTALAPDDILALQALLEEIRACEEILAIAIVSN</sequence>
<dbReference type="PROSITE" id="PS50937">
    <property type="entry name" value="HTH_MERR_2"/>
    <property type="match status" value="1"/>
</dbReference>
<proteinExistence type="predicted"/>
<protein>
    <submittedName>
        <fullName evidence="2">Transcriptional regulator, MerR family</fullName>
    </submittedName>
</protein>
<reference evidence="3" key="1">
    <citation type="submission" date="2008-03" db="EMBL/GenBank/DDBJ databases">
        <title>Complete sequence of chromosome of Beijerinckia indica subsp. indica ATCC 9039.</title>
        <authorList>
            <consortium name="US DOE Joint Genome Institute"/>
            <person name="Copeland A."/>
            <person name="Lucas S."/>
            <person name="Lapidus A."/>
            <person name="Glavina del Rio T."/>
            <person name="Dalin E."/>
            <person name="Tice H."/>
            <person name="Bruce D."/>
            <person name="Goodwin L."/>
            <person name="Pitluck S."/>
            <person name="LaButti K."/>
            <person name="Schmutz J."/>
            <person name="Larimer F."/>
            <person name="Land M."/>
            <person name="Hauser L."/>
            <person name="Kyrpides N."/>
            <person name="Mikhailova N."/>
            <person name="Dunfield P.F."/>
            <person name="Dedysh S.N."/>
            <person name="Liesack W."/>
            <person name="Saw J.H."/>
            <person name="Alam M."/>
            <person name="Chen Y."/>
            <person name="Murrell J.C."/>
            <person name="Richardson P."/>
        </authorList>
    </citation>
    <scope>NUCLEOTIDE SEQUENCE [LARGE SCALE GENOMIC DNA]</scope>
    <source>
        <strain evidence="3">ATCC 9039 / DSM 1715 / NCIMB 8712</strain>
    </source>
</reference>
<organism evidence="2 3">
    <name type="scientific">Beijerinckia indica subsp. indica (strain ATCC 9039 / DSM 1715 / NCIMB 8712)</name>
    <dbReference type="NCBI Taxonomy" id="395963"/>
    <lineage>
        <taxon>Bacteria</taxon>
        <taxon>Pseudomonadati</taxon>
        <taxon>Pseudomonadota</taxon>
        <taxon>Alphaproteobacteria</taxon>
        <taxon>Hyphomicrobiales</taxon>
        <taxon>Beijerinckiaceae</taxon>
        <taxon>Beijerinckia</taxon>
    </lineage>
</organism>
<dbReference type="SMART" id="SM00422">
    <property type="entry name" value="HTH_MERR"/>
    <property type="match status" value="1"/>
</dbReference>
<dbReference type="EMBL" id="CP001016">
    <property type="protein sequence ID" value="ACB96934.1"/>
    <property type="molecule type" value="Genomic_DNA"/>
</dbReference>
<gene>
    <name evidence="2" type="ordered locus">Bind_3377</name>
</gene>
<dbReference type="OrthoDB" id="9810140at2"/>
<dbReference type="AlphaFoldDB" id="B2IEJ2"/>
<dbReference type="GO" id="GO:0003677">
    <property type="term" value="F:DNA binding"/>
    <property type="evidence" value="ECO:0007669"/>
    <property type="project" value="InterPro"/>
</dbReference>
<reference evidence="2 3" key="2">
    <citation type="journal article" date="2010" name="J. Bacteriol.">
        <title>Complete genome sequence of Beijerinckia indica subsp. indica.</title>
        <authorList>
            <person name="Tamas I."/>
            <person name="Dedysh S.N."/>
            <person name="Liesack W."/>
            <person name="Stott M.B."/>
            <person name="Alam M."/>
            <person name="Murrell J.C."/>
            <person name="Dunfield P.F."/>
        </authorList>
    </citation>
    <scope>NUCLEOTIDE SEQUENCE [LARGE SCALE GENOMIC DNA]</scope>
    <source>
        <strain evidence="3">ATCC 9039 / DSM 1715 / NCIMB 8712</strain>
    </source>
</reference>
<dbReference type="InterPro" id="IPR000551">
    <property type="entry name" value="MerR-type_HTH_dom"/>
</dbReference>
<dbReference type="eggNOG" id="COG0789">
    <property type="taxonomic scope" value="Bacteria"/>
</dbReference>
<dbReference type="RefSeq" id="WP_012386282.1">
    <property type="nucleotide sequence ID" value="NC_010581.1"/>
</dbReference>
<dbReference type="CDD" id="cd04765">
    <property type="entry name" value="HTH_MlrA-like_sg2"/>
    <property type="match status" value="1"/>
</dbReference>